<keyword evidence="2" id="KW-1133">Transmembrane helix</keyword>
<dbReference type="GeneID" id="56499154"/>
<reference evidence="5 6" key="1">
    <citation type="submission" date="2019-09" db="EMBL/GenBank/DDBJ databases">
        <authorList>
            <person name="Depoorter E."/>
        </authorList>
    </citation>
    <scope>NUCLEOTIDE SEQUENCE [LARGE SCALE GENOMIC DNA]</scope>
    <source>
        <strain evidence="5">LMG 20980</strain>
    </source>
</reference>
<keyword evidence="2" id="KW-0812">Transmembrane</keyword>
<feature type="domain" description="CsbD-like" evidence="3">
    <location>
        <begin position="3"/>
        <end position="55"/>
    </location>
</feature>
<dbReference type="RefSeq" id="WP_096502866.1">
    <property type="nucleotide sequence ID" value="NZ_CABVLY010000003.1"/>
</dbReference>
<accession>A0A6P2G4D2</accession>
<dbReference type="SUPFAM" id="SSF69047">
    <property type="entry name" value="Hypothetical protein YjbJ"/>
    <property type="match status" value="1"/>
</dbReference>
<reference evidence="4 7" key="2">
    <citation type="submission" date="2021-02" db="EMBL/GenBank/DDBJ databases">
        <title>Draft genome of the type strains Burkholderia anthina DSM16086.</title>
        <authorList>
            <person name="Hertel R."/>
            <person name="Meissner J."/>
            <person name="Poehlein A."/>
            <person name="Daniel R."/>
            <person name="Commichau F.M."/>
        </authorList>
    </citation>
    <scope>NUCLEOTIDE SEQUENCE [LARGE SCALE GENOMIC DNA]</scope>
    <source>
        <strain evidence="4 7">DSM 16086</strain>
    </source>
</reference>
<dbReference type="AlphaFoldDB" id="A0A6P2G4D2"/>
<dbReference type="EMBL" id="JAFCIQ010000005">
    <property type="protein sequence ID" value="MBM2766596.1"/>
    <property type="molecule type" value="Genomic_DNA"/>
</dbReference>
<dbReference type="Pfam" id="PF05532">
    <property type="entry name" value="CsbD"/>
    <property type="match status" value="1"/>
</dbReference>
<evidence type="ECO:0000313" key="5">
    <source>
        <dbReference type="EMBL" id="VVU48427.1"/>
    </source>
</evidence>
<evidence type="ECO:0000256" key="1">
    <source>
        <dbReference type="ARBA" id="ARBA00009129"/>
    </source>
</evidence>
<gene>
    <name evidence="5" type="ORF">BAN20980_01124</name>
    <name evidence="4" type="ORF">JQK92_09170</name>
</gene>
<evidence type="ECO:0000313" key="7">
    <source>
        <dbReference type="Proteomes" id="UP000755577"/>
    </source>
</evidence>
<evidence type="ECO:0000313" key="4">
    <source>
        <dbReference type="EMBL" id="MBM2766596.1"/>
    </source>
</evidence>
<evidence type="ECO:0000313" key="6">
    <source>
        <dbReference type="Proteomes" id="UP000494201"/>
    </source>
</evidence>
<protein>
    <submittedName>
        <fullName evidence="5">CsbD family protein</fullName>
    </submittedName>
</protein>
<keyword evidence="2" id="KW-0472">Membrane</keyword>
<evidence type="ECO:0000256" key="2">
    <source>
        <dbReference type="SAM" id="Phobius"/>
    </source>
</evidence>
<name>A0A6P2G4D2_9BURK</name>
<evidence type="ECO:0000259" key="3">
    <source>
        <dbReference type="Pfam" id="PF05532"/>
    </source>
</evidence>
<feature type="transmembrane region" description="Helical" evidence="2">
    <location>
        <begin position="62"/>
        <end position="80"/>
    </location>
</feature>
<organism evidence="5 6">
    <name type="scientific">Burkholderia anthina</name>
    <dbReference type="NCBI Taxonomy" id="179879"/>
    <lineage>
        <taxon>Bacteria</taxon>
        <taxon>Pseudomonadati</taxon>
        <taxon>Pseudomonadota</taxon>
        <taxon>Betaproteobacteria</taxon>
        <taxon>Burkholderiales</taxon>
        <taxon>Burkholderiaceae</taxon>
        <taxon>Burkholderia</taxon>
        <taxon>Burkholderia cepacia complex</taxon>
    </lineage>
</organism>
<dbReference type="EMBL" id="CABVLY010000003">
    <property type="protein sequence ID" value="VVU48427.1"/>
    <property type="molecule type" value="Genomic_DNA"/>
</dbReference>
<keyword evidence="7" id="KW-1185">Reference proteome</keyword>
<proteinExistence type="inferred from homology"/>
<dbReference type="Proteomes" id="UP000755577">
    <property type="component" value="Unassembled WGS sequence"/>
</dbReference>
<sequence>MFEKTEGTAQKLAGKAQEAVGDVAGDTGMQLEGKARQVAGKVQQSYGEALDQVRDVTASNPLATLATVAAVSFLVGALWSKR</sequence>
<dbReference type="Proteomes" id="UP000494201">
    <property type="component" value="Unassembled WGS sequence"/>
</dbReference>
<comment type="similarity">
    <text evidence="1">Belongs to the UPF0337 (CsbD) family.</text>
</comment>
<dbReference type="Gene3D" id="1.10.1470.10">
    <property type="entry name" value="YjbJ"/>
    <property type="match status" value="1"/>
</dbReference>
<dbReference type="InterPro" id="IPR008462">
    <property type="entry name" value="CsbD"/>
</dbReference>
<dbReference type="InterPro" id="IPR036629">
    <property type="entry name" value="YjbJ_sf"/>
</dbReference>